<keyword evidence="6 10" id="KW-0694">RNA-binding</keyword>
<evidence type="ECO:0000259" key="12">
    <source>
        <dbReference type="PROSITE" id="PS50102"/>
    </source>
</evidence>
<evidence type="ECO:0000256" key="2">
    <source>
        <dbReference type="ARBA" id="ARBA00022448"/>
    </source>
</evidence>
<dbReference type="InterPro" id="IPR035979">
    <property type="entry name" value="RBD_domain_sf"/>
</dbReference>
<keyword evidence="3 11" id="KW-0963">Cytoplasm</keyword>
<dbReference type="SUPFAM" id="SSF54928">
    <property type="entry name" value="RNA-binding domain, RBD"/>
    <property type="match status" value="1"/>
</dbReference>
<dbReference type="SMART" id="SM00360">
    <property type="entry name" value="RRM"/>
    <property type="match status" value="1"/>
</dbReference>
<evidence type="ECO:0000256" key="10">
    <source>
        <dbReference type="PROSITE-ProRule" id="PRU00176"/>
    </source>
</evidence>
<protein>
    <recommendedName>
        <fullName evidence="9 11">RNA-binding protein 8A</fullName>
    </recommendedName>
</protein>
<evidence type="ECO:0000256" key="5">
    <source>
        <dbReference type="ARBA" id="ARBA00022845"/>
    </source>
</evidence>
<dbReference type="STRING" id="42156.A0A3P6U4Z7"/>
<dbReference type="OMA" id="KNMRAGR"/>
<reference evidence="13 14" key="1">
    <citation type="submission" date="2018-08" db="EMBL/GenBank/DDBJ databases">
        <authorList>
            <person name="Laetsch R D."/>
            <person name="Stevens L."/>
            <person name="Kumar S."/>
            <person name="Blaxter L. M."/>
        </authorList>
    </citation>
    <scope>NUCLEOTIDE SEQUENCE [LARGE SCALE GENOMIC DNA]</scope>
</reference>
<feature type="domain" description="RRM" evidence="12">
    <location>
        <begin position="96"/>
        <end position="174"/>
    </location>
</feature>
<keyword evidence="14" id="KW-1185">Reference proteome</keyword>
<comment type="subcellular location">
    <subcellularLocation>
        <location evidence="11">Nucleus</location>
    </subcellularLocation>
    <subcellularLocation>
        <location evidence="11">Nucleus speckle</location>
    </subcellularLocation>
    <subcellularLocation>
        <location evidence="11">Cytoplasm</location>
    </subcellularLocation>
</comment>
<evidence type="ECO:0000256" key="11">
    <source>
        <dbReference type="RuleBase" id="RU361239"/>
    </source>
</evidence>
<dbReference type="InterPro" id="IPR008111">
    <property type="entry name" value="RNA-bd_8"/>
</dbReference>
<evidence type="ECO:0000256" key="4">
    <source>
        <dbReference type="ARBA" id="ARBA00022664"/>
    </source>
</evidence>
<comment type="subunit">
    <text evidence="11">Heterodimer with MAGOH. Part of the mRNA splicing-dependent exon junction complex (EJC) complex; the core complex contains CASC3, EIF4A3, MAGOH and RBM8A.</text>
</comment>
<keyword evidence="2 11" id="KW-0813">Transport</keyword>
<evidence type="ECO:0000313" key="14">
    <source>
        <dbReference type="Proteomes" id="UP000277928"/>
    </source>
</evidence>
<dbReference type="CDD" id="cd12324">
    <property type="entry name" value="RRM_RBM8"/>
    <property type="match status" value="1"/>
</dbReference>
<dbReference type="InterPro" id="IPR033744">
    <property type="entry name" value="RRM_RBM8"/>
</dbReference>
<keyword evidence="4 11" id="KW-0507">mRNA processing</keyword>
<evidence type="ECO:0000256" key="7">
    <source>
        <dbReference type="ARBA" id="ARBA00023187"/>
    </source>
</evidence>
<dbReference type="PANTHER" id="PTHR45894">
    <property type="entry name" value="RNA-BINDING PROTEIN 8A"/>
    <property type="match status" value="1"/>
</dbReference>
<organism evidence="13 14">
    <name type="scientific">Litomosoides sigmodontis</name>
    <name type="common">Filarial nematode worm</name>
    <dbReference type="NCBI Taxonomy" id="42156"/>
    <lineage>
        <taxon>Eukaryota</taxon>
        <taxon>Metazoa</taxon>
        <taxon>Ecdysozoa</taxon>
        <taxon>Nematoda</taxon>
        <taxon>Chromadorea</taxon>
        <taxon>Rhabditida</taxon>
        <taxon>Spirurina</taxon>
        <taxon>Spiruromorpha</taxon>
        <taxon>Filarioidea</taxon>
        <taxon>Onchocercidae</taxon>
        <taxon>Litomosoides</taxon>
    </lineage>
</organism>
<sequence length="184" mass="20556">MKCGFVAINKIIFSPNKAMHLQLFEMAAVAGDGIEVDDDMELEHADQVDDLKSRATKKKGRGFGGETHADVTEYEGLESTGGVNNPNAPQRSVEGWIVFVTNVHEEAHEDDVYERFSEYGEIKNMNLNIDRRTGFLKGYALVEYETQKEALAAIEGLNGAELLGQTINVSWCFVRGTAQKKRRR</sequence>
<keyword evidence="8 11" id="KW-0539">Nucleus</keyword>
<dbReference type="FunFam" id="3.30.70.330:FF:000525">
    <property type="entry name" value="RNA-binding protein 8A"/>
    <property type="match status" value="1"/>
</dbReference>
<keyword evidence="7 11" id="KW-0508">mRNA splicing</keyword>
<keyword evidence="11" id="KW-0509">mRNA transport</keyword>
<name>A0A3P6U4Z7_LITSI</name>
<dbReference type="InterPro" id="IPR012677">
    <property type="entry name" value="Nucleotide-bd_a/b_plait_sf"/>
</dbReference>
<gene>
    <name evidence="13" type="ORF">NLS_LOCUS2027</name>
</gene>
<evidence type="ECO:0000313" key="13">
    <source>
        <dbReference type="EMBL" id="VDK73204.1"/>
    </source>
</evidence>
<dbReference type="Proteomes" id="UP000277928">
    <property type="component" value="Unassembled WGS sequence"/>
</dbReference>
<evidence type="ECO:0000256" key="8">
    <source>
        <dbReference type="ARBA" id="ARBA00023242"/>
    </source>
</evidence>
<evidence type="ECO:0000256" key="1">
    <source>
        <dbReference type="ARBA" id="ARBA00007987"/>
    </source>
</evidence>
<dbReference type="GO" id="GO:0016607">
    <property type="term" value="C:nuclear speck"/>
    <property type="evidence" value="ECO:0007669"/>
    <property type="project" value="UniProtKB-SubCell"/>
</dbReference>
<dbReference type="GO" id="GO:0006397">
    <property type="term" value="P:mRNA processing"/>
    <property type="evidence" value="ECO:0007669"/>
    <property type="project" value="UniProtKB-KW"/>
</dbReference>
<comment type="similarity">
    <text evidence="1 11">Belongs to the RBM8A family.</text>
</comment>
<dbReference type="GO" id="GO:0051028">
    <property type="term" value="P:mRNA transport"/>
    <property type="evidence" value="ECO:0007669"/>
    <property type="project" value="UniProtKB-KW"/>
</dbReference>
<keyword evidence="5" id="KW-0810">Translation regulation</keyword>
<dbReference type="GO" id="GO:0005737">
    <property type="term" value="C:cytoplasm"/>
    <property type="evidence" value="ECO:0007669"/>
    <property type="project" value="UniProtKB-SubCell"/>
</dbReference>
<proteinExistence type="inferred from homology"/>
<dbReference type="Pfam" id="PF00076">
    <property type="entry name" value="RRM_1"/>
    <property type="match status" value="1"/>
</dbReference>
<dbReference type="Gene3D" id="3.30.70.330">
    <property type="match status" value="1"/>
</dbReference>
<dbReference type="InterPro" id="IPR000504">
    <property type="entry name" value="RRM_dom"/>
</dbReference>
<dbReference type="PRINTS" id="PR01738">
    <property type="entry name" value="RNABINDINGM8"/>
</dbReference>
<evidence type="ECO:0000256" key="9">
    <source>
        <dbReference type="ARBA" id="ARBA00077711"/>
    </source>
</evidence>
<comment type="function">
    <text evidence="11">Core component of the splicing-dependent multiprotein exon junction complex (EJC) deposited at splice junctions on mRNAs.</text>
</comment>
<evidence type="ECO:0000256" key="6">
    <source>
        <dbReference type="ARBA" id="ARBA00022884"/>
    </source>
</evidence>
<dbReference type="OrthoDB" id="15688at2759"/>
<dbReference type="EMBL" id="UYRX01000085">
    <property type="protein sequence ID" value="VDK73204.1"/>
    <property type="molecule type" value="Genomic_DNA"/>
</dbReference>
<evidence type="ECO:0000256" key="3">
    <source>
        <dbReference type="ARBA" id="ARBA00022490"/>
    </source>
</evidence>
<dbReference type="GO" id="GO:0003729">
    <property type="term" value="F:mRNA binding"/>
    <property type="evidence" value="ECO:0007669"/>
    <property type="project" value="InterPro"/>
</dbReference>
<dbReference type="PROSITE" id="PS50102">
    <property type="entry name" value="RRM"/>
    <property type="match status" value="1"/>
</dbReference>
<dbReference type="GO" id="GO:0008380">
    <property type="term" value="P:RNA splicing"/>
    <property type="evidence" value="ECO:0007669"/>
    <property type="project" value="UniProtKB-KW"/>
</dbReference>
<dbReference type="AlphaFoldDB" id="A0A3P6U4Z7"/>
<accession>A0A3P6U4Z7</accession>
<dbReference type="GO" id="GO:0006417">
    <property type="term" value="P:regulation of translation"/>
    <property type="evidence" value="ECO:0007669"/>
    <property type="project" value="UniProtKB-KW"/>
</dbReference>